<dbReference type="Pfam" id="PF12840">
    <property type="entry name" value="HTH_20"/>
    <property type="match status" value="1"/>
</dbReference>
<evidence type="ECO:0000313" key="6">
    <source>
        <dbReference type="EMBL" id="RQD79925.1"/>
    </source>
</evidence>
<dbReference type="EMBL" id="QZAB01000589">
    <property type="protein sequence ID" value="RQD79925.1"/>
    <property type="molecule type" value="Genomic_DNA"/>
</dbReference>
<dbReference type="Gene3D" id="1.10.10.10">
    <property type="entry name" value="Winged helix-like DNA-binding domain superfamily/Winged helix DNA-binding domain"/>
    <property type="match status" value="1"/>
</dbReference>
<dbReference type="SMART" id="SM00418">
    <property type="entry name" value="HTH_ARSR"/>
    <property type="match status" value="1"/>
</dbReference>
<dbReference type="PANTHER" id="PTHR43132">
    <property type="entry name" value="ARSENICAL RESISTANCE OPERON REPRESSOR ARSR-RELATED"/>
    <property type="match status" value="1"/>
</dbReference>
<name>A0A424YLV0_9EURY</name>
<organism evidence="6 7">
    <name type="scientific">Methanosalsum natronophilum</name>
    <dbReference type="NCBI Taxonomy" id="768733"/>
    <lineage>
        <taxon>Archaea</taxon>
        <taxon>Methanobacteriati</taxon>
        <taxon>Methanobacteriota</taxon>
        <taxon>Stenosarchaea group</taxon>
        <taxon>Methanomicrobia</taxon>
        <taxon>Methanosarcinales</taxon>
        <taxon>Methanosarcinaceae</taxon>
        <taxon>Methanosalsum</taxon>
    </lineage>
</organism>
<feature type="domain" description="HTH arsR-type" evidence="5">
    <location>
        <begin position="27"/>
        <end position="106"/>
    </location>
</feature>
<dbReference type="PANTHER" id="PTHR43132:SF2">
    <property type="entry name" value="ARSENICAL RESISTANCE OPERON REPRESSOR ARSR-RELATED"/>
    <property type="match status" value="1"/>
</dbReference>
<keyword evidence="1" id="KW-0805">Transcription regulation</keyword>
<dbReference type="SUPFAM" id="SSF46785">
    <property type="entry name" value="Winged helix' DNA-binding domain"/>
    <property type="match status" value="1"/>
</dbReference>
<feature type="transmembrane region" description="Helical" evidence="4">
    <location>
        <begin position="194"/>
        <end position="214"/>
    </location>
</feature>
<proteinExistence type="predicted"/>
<accession>A0A424YLV0</accession>
<dbReference type="GO" id="GO:0003677">
    <property type="term" value="F:DNA binding"/>
    <property type="evidence" value="ECO:0007669"/>
    <property type="project" value="UniProtKB-KW"/>
</dbReference>
<evidence type="ECO:0000256" key="1">
    <source>
        <dbReference type="ARBA" id="ARBA00023015"/>
    </source>
</evidence>
<dbReference type="CDD" id="cd00090">
    <property type="entry name" value="HTH_ARSR"/>
    <property type="match status" value="1"/>
</dbReference>
<evidence type="ECO:0000256" key="3">
    <source>
        <dbReference type="ARBA" id="ARBA00023163"/>
    </source>
</evidence>
<keyword evidence="4" id="KW-0472">Membrane</keyword>
<evidence type="ECO:0000256" key="4">
    <source>
        <dbReference type="SAM" id="Phobius"/>
    </source>
</evidence>
<evidence type="ECO:0000259" key="5">
    <source>
        <dbReference type="SMART" id="SM00418"/>
    </source>
</evidence>
<dbReference type="InterPro" id="IPR001845">
    <property type="entry name" value="HTH_ArsR_DNA-bd_dom"/>
</dbReference>
<dbReference type="Proteomes" id="UP000284763">
    <property type="component" value="Unassembled WGS sequence"/>
</dbReference>
<dbReference type="InterPro" id="IPR011991">
    <property type="entry name" value="ArsR-like_HTH"/>
</dbReference>
<dbReference type="InterPro" id="IPR036390">
    <property type="entry name" value="WH_DNA-bd_sf"/>
</dbReference>
<dbReference type="InterPro" id="IPR051011">
    <property type="entry name" value="Metal_resp_trans_reg"/>
</dbReference>
<protein>
    <submittedName>
        <fullName evidence="6">ArsR family transcriptional regulator</fullName>
    </submittedName>
</protein>
<dbReference type="AlphaFoldDB" id="A0A424YLV0"/>
<comment type="caution">
    <text evidence="6">The sequence shown here is derived from an EMBL/GenBank/DDBJ whole genome shotgun (WGS) entry which is preliminary data.</text>
</comment>
<dbReference type="InterPro" id="IPR036388">
    <property type="entry name" value="WH-like_DNA-bd_sf"/>
</dbReference>
<sequence length="224" mass="25031">MNENDENSSSVNLEKIVVIPIGDSSKRVAQALSNDKSLKILELLAESPMSASSISEELKIPLTTVKYNLDSLFQTGLIKVKEKKWSRKGREIKIYEPVEKLIVLAPSAKSKENVSVKGILQKYLGVFLAVGAFALVIEYISRIVGIFEVPFEEDSVGIMREHNDDMIPAPSAPEYASEPFNGLIFSDIVYSTGFWFFIGGIVALLMLIIWELYIKNNLREKGKK</sequence>
<keyword evidence="2" id="KW-0238">DNA-binding</keyword>
<keyword evidence="4" id="KW-0812">Transmembrane</keyword>
<evidence type="ECO:0000256" key="2">
    <source>
        <dbReference type="ARBA" id="ARBA00023125"/>
    </source>
</evidence>
<dbReference type="GO" id="GO:0003700">
    <property type="term" value="F:DNA-binding transcription factor activity"/>
    <property type="evidence" value="ECO:0007669"/>
    <property type="project" value="InterPro"/>
</dbReference>
<keyword evidence="3" id="KW-0804">Transcription</keyword>
<keyword evidence="4" id="KW-1133">Transmembrane helix</keyword>
<evidence type="ECO:0000313" key="7">
    <source>
        <dbReference type="Proteomes" id="UP000284763"/>
    </source>
</evidence>
<gene>
    <name evidence="6" type="ORF">D5R95_09240</name>
</gene>
<feature type="transmembrane region" description="Helical" evidence="4">
    <location>
        <begin position="123"/>
        <end position="141"/>
    </location>
</feature>
<reference evidence="6 7" key="1">
    <citation type="submission" date="2018-08" db="EMBL/GenBank/DDBJ databases">
        <title>The metabolism and importance of syntrophic acetate oxidation coupled to methane or sulfide production in haloalkaline environments.</title>
        <authorList>
            <person name="Timmers P.H.A."/>
            <person name="Vavourakis C.D."/>
            <person name="Sorokin D.Y."/>
            <person name="Sinninghe Damste J.S."/>
            <person name="Muyzer G."/>
            <person name="Stams A.J.M."/>
            <person name="Plugge C.M."/>
        </authorList>
    </citation>
    <scope>NUCLEOTIDE SEQUENCE [LARGE SCALE GENOMIC DNA]</scope>
    <source>
        <strain evidence="6">MSAO_Arc3</strain>
    </source>
</reference>